<keyword evidence="2" id="KW-1185">Reference proteome</keyword>
<dbReference type="Proteomes" id="UP001314170">
    <property type="component" value="Unassembled WGS sequence"/>
</dbReference>
<dbReference type="EMBL" id="CAWUPB010001161">
    <property type="protein sequence ID" value="CAK7344395.1"/>
    <property type="molecule type" value="Genomic_DNA"/>
</dbReference>
<comment type="caution">
    <text evidence="1">The sequence shown here is derived from an EMBL/GenBank/DDBJ whole genome shotgun (WGS) entry which is preliminary data.</text>
</comment>
<dbReference type="AlphaFoldDB" id="A0AAV1S145"/>
<sequence>MNILLVLLNLEGNELLGFPDLKEKELLLASLKIKGTELLLASLKLEKMEILRGIAQFGGDGYFIGVVDTIN</sequence>
<gene>
    <name evidence="1" type="ORF">DCAF_LOCUS17770</name>
</gene>
<evidence type="ECO:0000313" key="1">
    <source>
        <dbReference type="EMBL" id="CAK7344395.1"/>
    </source>
</evidence>
<organism evidence="1 2">
    <name type="scientific">Dovyalis caffra</name>
    <dbReference type="NCBI Taxonomy" id="77055"/>
    <lineage>
        <taxon>Eukaryota</taxon>
        <taxon>Viridiplantae</taxon>
        <taxon>Streptophyta</taxon>
        <taxon>Embryophyta</taxon>
        <taxon>Tracheophyta</taxon>
        <taxon>Spermatophyta</taxon>
        <taxon>Magnoliopsida</taxon>
        <taxon>eudicotyledons</taxon>
        <taxon>Gunneridae</taxon>
        <taxon>Pentapetalae</taxon>
        <taxon>rosids</taxon>
        <taxon>fabids</taxon>
        <taxon>Malpighiales</taxon>
        <taxon>Salicaceae</taxon>
        <taxon>Flacourtieae</taxon>
        <taxon>Dovyalis</taxon>
    </lineage>
</organism>
<reference evidence="1 2" key="1">
    <citation type="submission" date="2024-01" db="EMBL/GenBank/DDBJ databases">
        <authorList>
            <person name="Waweru B."/>
        </authorList>
    </citation>
    <scope>NUCLEOTIDE SEQUENCE [LARGE SCALE GENOMIC DNA]</scope>
</reference>
<protein>
    <submittedName>
        <fullName evidence="1">Uncharacterized protein</fullName>
    </submittedName>
</protein>
<proteinExistence type="predicted"/>
<evidence type="ECO:0000313" key="2">
    <source>
        <dbReference type="Proteomes" id="UP001314170"/>
    </source>
</evidence>
<accession>A0AAV1S145</accession>
<name>A0AAV1S145_9ROSI</name>